<dbReference type="PIRSF" id="PIRSF000847">
    <property type="entry name" value="Phos_ph_gly_syn"/>
    <property type="match status" value="1"/>
</dbReference>
<dbReference type="InterPro" id="IPR000462">
    <property type="entry name" value="CDP-OH_P_trans"/>
</dbReference>
<evidence type="ECO:0000256" key="4">
    <source>
        <dbReference type="ARBA" id="ARBA00013170"/>
    </source>
</evidence>
<name>A0AAU7SXX9_9GAMM</name>
<dbReference type="PROSITE" id="PS00379">
    <property type="entry name" value="CDP_ALCOHOL_P_TRANSF"/>
    <property type="match status" value="1"/>
</dbReference>
<feature type="transmembrane region" description="Helical" evidence="17">
    <location>
        <begin position="164"/>
        <end position="185"/>
    </location>
</feature>
<dbReference type="Pfam" id="PF01066">
    <property type="entry name" value="CDP-OH_P_transf"/>
    <property type="match status" value="1"/>
</dbReference>
<evidence type="ECO:0000256" key="16">
    <source>
        <dbReference type="RuleBase" id="RU003750"/>
    </source>
</evidence>
<comment type="subcellular location">
    <subcellularLocation>
        <location evidence="1">Membrane</location>
        <topology evidence="1">Multi-pass membrane protein</topology>
    </subcellularLocation>
</comment>
<evidence type="ECO:0000256" key="3">
    <source>
        <dbReference type="ARBA" id="ARBA00010441"/>
    </source>
</evidence>
<evidence type="ECO:0000256" key="1">
    <source>
        <dbReference type="ARBA" id="ARBA00004141"/>
    </source>
</evidence>
<dbReference type="GO" id="GO:0008444">
    <property type="term" value="F:CDP-diacylglycerol-glycerol-3-phosphate 3-phosphatidyltransferase activity"/>
    <property type="evidence" value="ECO:0007669"/>
    <property type="project" value="UniProtKB-UniRule"/>
</dbReference>
<dbReference type="Gene3D" id="1.20.120.1760">
    <property type="match status" value="1"/>
</dbReference>
<dbReference type="InterPro" id="IPR004570">
    <property type="entry name" value="Phosphatidylglycerol_P_synth"/>
</dbReference>
<dbReference type="AlphaFoldDB" id="A0AAU7SXX9"/>
<evidence type="ECO:0000256" key="15">
    <source>
        <dbReference type="NCBIfam" id="TIGR00560"/>
    </source>
</evidence>
<comment type="similarity">
    <text evidence="3 16">Belongs to the CDP-alcohol phosphatidyltransferase class-I family.</text>
</comment>
<dbReference type="EMBL" id="CP157981">
    <property type="protein sequence ID" value="XBU15828.1"/>
    <property type="molecule type" value="Genomic_DNA"/>
</dbReference>
<keyword evidence="8 17" id="KW-0812">Transmembrane</keyword>
<dbReference type="InterPro" id="IPR050324">
    <property type="entry name" value="CDP-alcohol_PTase-I"/>
</dbReference>
<dbReference type="GO" id="GO:0016020">
    <property type="term" value="C:membrane"/>
    <property type="evidence" value="ECO:0007669"/>
    <property type="project" value="UniProtKB-SubCell"/>
</dbReference>
<evidence type="ECO:0000256" key="5">
    <source>
        <dbReference type="ARBA" id="ARBA00014944"/>
    </source>
</evidence>
<feature type="transmembrane region" description="Helical" evidence="17">
    <location>
        <begin position="87"/>
        <end position="113"/>
    </location>
</feature>
<dbReference type="GO" id="GO:0046474">
    <property type="term" value="P:glycerophospholipid biosynthetic process"/>
    <property type="evidence" value="ECO:0007669"/>
    <property type="project" value="TreeGrafter"/>
</dbReference>
<dbReference type="InterPro" id="IPR043130">
    <property type="entry name" value="CDP-OH_PTrfase_TM_dom"/>
</dbReference>
<organism evidence="18">
    <name type="scientific">Acinetobacter sp. A1-4-2</name>
    <dbReference type="NCBI Taxonomy" id="3156489"/>
    <lineage>
        <taxon>Bacteria</taxon>
        <taxon>Pseudomonadati</taxon>
        <taxon>Pseudomonadota</taxon>
        <taxon>Gammaproteobacteria</taxon>
        <taxon>Moraxellales</taxon>
        <taxon>Moraxellaceae</taxon>
        <taxon>Acinetobacter</taxon>
    </lineage>
</organism>
<dbReference type="EC" id="2.7.8.5" evidence="4 15"/>
<keyword evidence="11 17" id="KW-0472">Membrane</keyword>
<protein>
    <recommendedName>
        <fullName evidence="5 15">CDP-diacylglycerol--glycerol-3-phosphate 3-phosphatidyltransferase</fullName>
        <ecNumber evidence="4 15">2.7.8.5</ecNumber>
    </recommendedName>
</protein>
<dbReference type="PANTHER" id="PTHR14269">
    <property type="entry name" value="CDP-DIACYLGLYCEROL--GLYCEROL-3-PHOSPHATE 3-PHOSPHATIDYLTRANSFERASE-RELATED"/>
    <property type="match status" value="1"/>
</dbReference>
<evidence type="ECO:0000256" key="8">
    <source>
        <dbReference type="ARBA" id="ARBA00022692"/>
    </source>
</evidence>
<evidence type="ECO:0000256" key="6">
    <source>
        <dbReference type="ARBA" id="ARBA00022516"/>
    </source>
</evidence>
<evidence type="ECO:0000256" key="17">
    <source>
        <dbReference type="SAM" id="Phobius"/>
    </source>
</evidence>
<evidence type="ECO:0000256" key="13">
    <source>
        <dbReference type="ARBA" id="ARBA00023264"/>
    </source>
</evidence>
<feature type="transmembrane region" description="Helical" evidence="17">
    <location>
        <begin position="12"/>
        <end position="31"/>
    </location>
</feature>
<keyword evidence="9 17" id="KW-1133">Transmembrane helix</keyword>
<reference evidence="18" key="1">
    <citation type="submission" date="2024-06" db="EMBL/GenBank/DDBJ databases">
        <authorList>
            <person name="Song Z."/>
        </authorList>
    </citation>
    <scope>NUCLEOTIDE SEQUENCE</scope>
    <source>
        <strain evidence="18">A1-4-2</strain>
    </source>
</reference>
<evidence type="ECO:0000256" key="10">
    <source>
        <dbReference type="ARBA" id="ARBA00023098"/>
    </source>
</evidence>
<dbReference type="PANTHER" id="PTHR14269:SF62">
    <property type="entry name" value="CDP-DIACYLGLYCEROL--GLYCEROL-3-PHOSPHATE 3-PHOSPHATIDYLTRANSFERASE 1, CHLOROPLASTIC"/>
    <property type="match status" value="1"/>
</dbReference>
<keyword evidence="10" id="KW-0443">Lipid metabolism</keyword>
<evidence type="ECO:0000256" key="9">
    <source>
        <dbReference type="ARBA" id="ARBA00022989"/>
    </source>
</evidence>
<gene>
    <name evidence="18" type="primary">pgsA</name>
    <name evidence="18" type="ORF">ABJ384_01080</name>
</gene>
<dbReference type="RefSeq" id="WP_349928382.1">
    <property type="nucleotide sequence ID" value="NZ_CP157981.1"/>
</dbReference>
<comment type="pathway">
    <text evidence="2">Phospholipid metabolism; phosphatidylglycerol biosynthesis; phosphatidylglycerol from CDP-diacylglycerol: step 1/2.</text>
</comment>
<evidence type="ECO:0000256" key="12">
    <source>
        <dbReference type="ARBA" id="ARBA00023209"/>
    </source>
</evidence>
<proteinExistence type="inferred from homology"/>
<evidence type="ECO:0000256" key="14">
    <source>
        <dbReference type="ARBA" id="ARBA00048586"/>
    </source>
</evidence>
<dbReference type="NCBIfam" id="TIGR00560">
    <property type="entry name" value="pgsA"/>
    <property type="match status" value="1"/>
</dbReference>
<accession>A0AAU7SXX9</accession>
<keyword evidence="13" id="KW-1208">Phospholipid metabolism</keyword>
<dbReference type="InterPro" id="IPR048254">
    <property type="entry name" value="CDP_ALCOHOL_P_TRANSF_CS"/>
</dbReference>
<comment type="catalytic activity">
    <reaction evidence="14">
        <text>a CDP-1,2-diacyl-sn-glycerol + sn-glycerol 3-phosphate = a 1,2-diacyl-sn-glycero-3-phospho-(1'-sn-glycero-3'-phosphate) + CMP + H(+)</text>
        <dbReference type="Rhea" id="RHEA:12593"/>
        <dbReference type="ChEBI" id="CHEBI:15378"/>
        <dbReference type="ChEBI" id="CHEBI:57597"/>
        <dbReference type="ChEBI" id="CHEBI:58332"/>
        <dbReference type="ChEBI" id="CHEBI:60110"/>
        <dbReference type="ChEBI" id="CHEBI:60377"/>
        <dbReference type="EC" id="2.7.8.5"/>
    </reaction>
</comment>
<sequence length="195" mass="21640">MTAGRILNIPNILTLARIALIPVFLLVAYWPPAVGVSGHDTNMTRHVVLTAIFVIAAVTDWFDGYLARSLNQTSAFGRFLDPVADKLMVAAALIVLVQWQPTISMAFAAIVIISREITVSALREWMAELGARTSVAVSTVGKYKTAFQMIAISVFLLNWQPFEMLAYALLYTAVVLTLWSMFIYLKAAWPYLKQP</sequence>
<evidence type="ECO:0000256" key="11">
    <source>
        <dbReference type="ARBA" id="ARBA00023136"/>
    </source>
</evidence>
<keyword evidence="6" id="KW-0444">Lipid biosynthesis</keyword>
<evidence type="ECO:0000313" key="18">
    <source>
        <dbReference type="EMBL" id="XBU15828.1"/>
    </source>
</evidence>
<keyword evidence="7 16" id="KW-0808">Transferase</keyword>
<evidence type="ECO:0000256" key="2">
    <source>
        <dbReference type="ARBA" id="ARBA00005042"/>
    </source>
</evidence>
<keyword evidence="12" id="KW-0594">Phospholipid biosynthesis</keyword>
<evidence type="ECO:0000256" key="7">
    <source>
        <dbReference type="ARBA" id="ARBA00022679"/>
    </source>
</evidence>
<feature type="transmembrane region" description="Helical" evidence="17">
    <location>
        <begin position="43"/>
        <end position="66"/>
    </location>
</feature>